<name>A0ABW0E980_9BACT</name>
<dbReference type="EMBL" id="JBHSKT010000001">
    <property type="protein sequence ID" value="MFC5269419.1"/>
    <property type="molecule type" value="Genomic_DNA"/>
</dbReference>
<sequence length="198" mass="23613">MILLTELHYHPSIAWFQHAYKADEILIEAHENYIKQSYRNRCHILTSQGELALTVPVKGGNRKTLITELEIDYEQNWVNTHWRTIRSAYGNSPYFEFYADYFQAVYEKQPQFLFELNREFLGLYIKFLKFTKPLRLTERYEEKYEKPVLDLRSCIHPKKAPDSLTLKPYNQVFGRQFVTNLSMLDLLFNQGPEAISYL</sequence>
<accession>A0ABW0E980</accession>
<dbReference type="Pfam" id="PF08889">
    <property type="entry name" value="WbqC"/>
    <property type="match status" value="2"/>
</dbReference>
<organism evidence="1 2">
    <name type="scientific">Adhaeribacter terreus</name>
    <dbReference type="NCBI Taxonomy" id="529703"/>
    <lineage>
        <taxon>Bacteria</taxon>
        <taxon>Pseudomonadati</taxon>
        <taxon>Bacteroidota</taxon>
        <taxon>Cytophagia</taxon>
        <taxon>Cytophagales</taxon>
        <taxon>Hymenobacteraceae</taxon>
        <taxon>Adhaeribacter</taxon>
    </lineage>
</organism>
<dbReference type="InterPro" id="IPR014985">
    <property type="entry name" value="WbqC"/>
</dbReference>
<dbReference type="RefSeq" id="WP_378015795.1">
    <property type="nucleotide sequence ID" value="NZ_JBHSKT010000001.1"/>
</dbReference>
<keyword evidence="2" id="KW-1185">Reference proteome</keyword>
<protein>
    <submittedName>
        <fullName evidence="1">WbqC family protein</fullName>
    </submittedName>
</protein>
<evidence type="ECO:0000313" key="2">
    <source>
        <dbReference type="Proteomes" id="UP001596161"/>
    </source>
</evidence>
<dbReference type="Proteomes" id="UP001596161">
    <property type="component" value="Unassembled WGS sequence"/>
</dbReference>
<reference evidence="2" key="1">
    <citation type="journal article" date="2019" name="Int. J. Syst. Evol. Microbiol.">
        <title>The Global Catalogue of Microorganisms (GCM) 10K type strain sequencing project: providing services to taxonomists for standard genome sequencing and annotation.</title>
        <authorList>
            <consortium name="The Broad Institute Genomics Platform"/>
            <consortium name="The Broad Institute Genome Sequencing Center for Infectious Disease"/>
            <person name="Wu L."/>
            <person name="Ma J."/>
        </authorList>
    </citation>
    <scope>NUCLEOTIDE SEQUENCE [LARGE SCALE GENOMIC DNA]</scope>
    <source>
        <strain evidence="2">KACC 12602</strain>
    </source>
</reference>
<gene>
    <name evidence="1" type="ORF">ACFPIB_02275</name>
</gene>
<evidence type="ECO:0000313" key="1">
    <source>
        <dbReference type="EMBL" id="MFC5269419.1"/>
    </source>
</evidence>
<comment type="caution">
    <text evidence="1">The sequence shown here is derived from an EMBL/GenBank/DDBJ whole genome shotgun (WGS) entry which is preliminary data.</text>
</comment>
<proteinExistence type="predicted"/>